<name>A0ABU5K8Y8_9ACTN</name>
<sequence length="420" mass="46522">MSEIPRWQQVAEQLERLLAGPTKEQFEVAEALEVTLPRKVPAPVAAVILKQSLSDVIFEGAGRASEIPDLLTDLEDQLGLAEGAVLVTGTDKEVSAWIGTRFMMMTARGLRKNQPAIGDIVSGHAWEDERRLISSIGDDGRVYMKGRPPRRAWPNHLDVVTRVGDPGYAIEVAEIEATIVNGASYKFAALDRFDILNKYLLPTHVPEPEAVRALEDLLDSGETREEPFQKLVTRYPALLAATVVGGWRTYVLPKPRLGSELVPDFLVLGLNSNGPQWLLVEIEATRHKILNQDDTISTPVRHAVKQVQDWREWLTTNVMYAHTELHLYGLTNQAPGLVVIGRDDPRAERQASRAVSEEGARTAIHSWDWILRCAQNLSAVGTDYSNFAKANAADNGVSRSPAERVPGDLEQVVPDLDRWG</sequence>
<dbReference type="RefSeq" id="WP_322423872.1">
    <property type="nucleotide sequence ID" value="NZ_JAXQPW010000001.1"/>
</dbReference>
<evidence type="ECO:0000259" key="1">
    <source>
        <dbReference type="Pfam" id="PF14082"/>
    </source>
</evidence>
<organism evidence="2 3">
    <name type="scientific">Nocardioides renjunii</name>
    <dbReference type="NCBI Taxonomy" id="3095075"/>
    <lineage>
        <taxon>Bacteria</taxon>
        <taxon>Bacillati</taxon>
        <taxon>Actinomycetota</taxon>
        <taxon>Actinomycetes</taxon>
        <taxon>Propionibacteriales</taxon>
        <taxon>Nocardioidaceae</taxon>
        <taxon>Nocardioides</taxon>
    </lineage>
</organism>
<feature type="domain" description="Shedu protein SduA C-terminal" evidence="1">
    <location>
        <begin position="224"/>
        <end position="368"/>
    </location>
</feature>
<protein>
    <submittedName>
        <fullName evidence="2">DUF4263 domain-containing protein</fullName>
    </submittedName>
</protein>
<dbReference type="InterPro" id="IPR025359">
    <property type="entry name" value="SduA_C"/>
</dbReference>
<evidence type="ECO:0000313" key="2">
    <source>
        <dbReference type="EMBL" id="MDZ5661408.1"/>
    </source>
</evidence>
<keyword evidence="3" id="KW-1185">Reference proteome</keyword>
<dbReference type="Proteomes" id="UP001291999">
    <property type="component" value="Unassembled WGS sequence"/>
</dbReference>
<evidence type="ECO:0000313" key="3">
    <source>
        <dbReference type="Proteomes" id="UP001291999"/>
    </source>
</evidence>
<gene>
    <name evidence="2" type="ORF">SFC79_06480</name>
</gene>
<dbReference type="Pfam" id="PF14082">
    <property type="entry name" value="SduA_C"/>
    <property type="match status" value="1"/>
</dbReference>
<accession>A0ABU5K8Y8</accession>
<dbReference type="EMBL" id="JAXQPW010000001">
    <property type="protein sequence ID" value="MDZ5661408.1"/>
    <property type="molecule type" value="Genomic_DNA"/>
</dbReference>
<comment type="caution">
    <text evidence="2">The sequence shown here is derived from an EMBL/GenBank/DDBJ whole genome shotgun (WGS) entry which is preliminary data.</text>
</comment>
<reference evidence="2 3" key="1">
    <citation type="submission" date="2023-11" db="EMBL/GenBank/DDBJ databases">
        <title>Novel species in genus Nocardioides.</title>
        <authorList>
            <person name="Zhou H."/>
        </authorList>
    </citation>
    <scope>NUCLEOTIDE SEQUENCE [LARGE SCALE GENOMIC DNA]</scope>
    <source>
        <strain evidence="2 3">S-58</strain>
    </source>
</reference>
<proteinExistence type="predicted"/>